<keyword evidence="1" id="KW-1133">Transmembrane helix</keyword>
<dbReference type="EMBL" id="LAZR01055906">
    <property type="protein sequence ID" value="KKK75355.1"/>
    <property type="molecule type" value="Genomic_DNA"/>
</dbReference>
<sequence>MNGEGWAWPYGVVLLALVAGLVIVFVQLN</sequence>
<accession>A0A0F8YNT0</accession>
<proteinExistence type="predicted"/>
<comment type="caution">
    <text evidence="2">The sequence shown here is derived from an EMBL/GenBank/DDBJ whole genome shotgun (WGS) entry which is preliminary data.</text>
</comment>
<reference evidence="2" key="1">
    <citation type="journal article" date="2015" name="Nature">
        <title>Complex archaea that bridge the gap between prokaryotes and eukaryotes.</title>
        <authorList>
            <person name="Spang A."/>
            <person name="Saw J.H."/>
            <person name="Jorgensen S.L."/>
            <person name="Zaremba-Niedzwiedzka K."/>
            <person name="Martijn J."/>
            <person name="Lind A.E."/>
            <person name="van Eijk R."/>
            <person name="Schleper C."/>
            <person name="Guy L."/>
            <person name="Ettema T.J."/>
        </authorList>
    </citation>
    <scope>NUCLEOTIDE SEQUENCE</scope>
</reference>
<evidence type="ECO:0000256" key="1">
    <source>
        <dbReference type="SAM" id="Phobius"/>
    </source>
</evidence>
<dbReference type="AlphaFoldDB" id="A0A0F8YNT0"/>
<name>A0A0F8YNT0_9ZZZZ</name>
<keyword evidence="1" id="KW-0472">Membrane</keyword>
<organism evidence="2">
    <name type="scientific">marine sediment metagenome</name>
    <dbReference type="NCBI Taxonomy" id="412755"/>
    <lineage>
        <taxon>unclassified sequences</taxon>
        <taxon>metagenomes</taxon>
        <taxon>ecological metagenomes</taxon>
    </lineage>
</organism>
<gene>
    <name evidence="2" type="ORF">LCGC14_2874530</name>
</gene>
<keyword evidence="1" id="KW-0812">Transmembrane</keyword>
<evidence type="ECO:0000313" key="2">
    <source>
        <dbReference type="EMBL" id="KKK75355.1"/>
    </source>
</evidence>
<feature type="transmembrane region" description="Helical" evidence="1">
    <location>
        <begin position="6"/>
        <end position="26"/>
    </location>
</feature>
<protein>
    <submittedName>
        <fullName evidence="2">Uncharacterized protein</fullName>
    </submittedName>
</protein>